<name>A0A182MSN7_9DIPT</name>
<evidence type="ECO:0000313" key="1">
    <source>
        <dbReference type="EnsemblMetazoa" id="ACUA025332-PA"/>
    </source>
</evidence>
<proteinExistence type="predicted"/>
<dbReference type="EnsemblMetazoa" id="ACUA025332-RA">
    <property type="protein sequence ID" value="ACUA025332-PA"/>
    <property type="gene ID" value="ACUA025332"/>
</dbReference>
<dbReference type="AlphaFoldDB" id="A0A182MSN7"/>
<dbReference type="EMBL" id="AXCM01011207">
    <property type="status" value="NOT_ANNOTATED_CDS"/>
    <property type="molecule type" value="Genomic_DNA"/>
</dbReference>
<evidence type="ECO:0000313" key="2">
    <source>
        <dbReference type="Proteomes" id="UP000075883"/>
    </source>
</evidence>
<reference evidence="2" key="1">
    <citation type="submission" date="2013-09" db="EMBL/GenBank/DDBJ databases">
        <title>The Genome Sequence of Anopheles culicifacies species A.</title>
        <authorList>
            <consortium name="The Broad Institute Genomics Platform"/>
            <person name="Neafsey D.E."/>
            <person name="Besansky N."/>
            <person name="Howell P."/>
            <person name="Walton C."/>
            <person name="Young S.K."/>
            <person name="Zeng Q."/>
            <person name="Gargeya S."/>
            <person name="Fitzgerald M."/>
            <person name="Haas B."/>
            <person name="Abouelleil A."/>
            <person name="Allen A.W."/>
            <person name="Alvarado L."/>
            <person name="Arachchi H.M."/>
            <person name="Berlin A.M."/>
            <person name="Chapman S.B."/>
            <person name="Gainer-Dewar J."/>
            <person name="Goldberg J."/>
            <person name="Griggs A."/>
            <person name="Gujja S."/>
            <person name="Hansen M."/>
            <person name="Howarth C."/>
            <person name="Imamovic A."/>
            <person name="Ireland A."/>
            <person name="Larimer J."/>
            <person name="McCowan C."/>
            <person name="Murphy C."/>
            <person name="Pearson M."/>
            <person name="Poon T.W."/>
            <person name="Priest M."/>
            <person name="Roberts A."/>
            <person name="Saif S."/>
            <person name="Shea T."/>
            <person name="Sisk P."/>
            <person name="Sykes S."/>
            <person name="Wortman J."/>
            <person name="Nusbaum C."/>
            <person name="Birren B."/>
        </authorList>
    </citation>
    <scope>NUCLEOTIDE SEQUENCE [LARGE SCALE GENOMIC DNA]</scope>
    <source>
        <strain evidence="2">A-37</strain>
    </source>
</reference>
<dbReference type="EMBL" id="AXCM01011208">
    <property type="status" value="NOT_ANNOTATED_CDS"/>
    <property type="molecule type" value="Genomic_DNA"/>
</dbReference>
<accession>A0A182MSN7</accession>
<sequence>MTPDSTLKLICRVVQSTEASAFIFWYHNNRMINYDLDRGINVSTEAVPLVLLACCPMVLGKFQHSINTRKNQTVASMKYGQCVSTHECVRVVAVRIRRDGICDERHMQRHQLTKPRSVLDDTIARCR</sequence>
<protein>
    <recommendedName>
        <fullName evidence="3">Ig-like domain-containing protein</fullName>
    </recommendedName>
</protein>
<dbReference type="Proteomes" id="UP000075883">
    <property type="component" value="Unassembled WGS sequence"/>
</dbReference>
<dbReference type="VEuPathDB" id="VectorBase:ACUA025332"/>
<evidence type="ECO:0008006" key="3">
    <source>
        <dbReference type="Google" id="ProtNLM"/>
    </source>
</evidence>
<dbReference type="STRING" id="139723.A0A182MSN7"/>
<organism evidence="1 2">
    <name type="scientific">Anopheles culicifacies</name>
    <dbReference type="NCBI Taxonomy" id="139723"/>
    <lineage>
        <taxon>Eukaryota</taxon>
        <taxon>Metazoa</taxon>
        <taxon>Ecdysozoa</taxon>
        <taxon>Arthropoda</taxon>
        <taxon>Hexapoda</taxon>
        <taxon>Insecta</taxon>
        <taxon>Pterygota</taxon>
        <taxon>Neoptera</taxon>
        <taxon>Endopterygota</taxon>
        <taxon>Diptera</taxon>
        <taxon>Nematocera</taxon>
        <taxon>Culicoidea</taxon>
        <taxon>Culicidae</taxon>
        <taxon>Anophelinae</taxon>
        <taxon>Anopheles</taxon>
        <taxon>culicifacies species complex</taxon>
    </lineage>
</organism>
<reference evidence="1" key="2">
    <citation type="submission" date="2020-05" db="UniProtKB">
        <authorList>
            <consortium name="EnsemblMetazoa"/>
        </authorList>
    </citation>
    <scope>IDENTIFICATION</scope>
    <source>
        <strain evidence="1">A-37</strain>
    </source>
</reference>
<keyword evidence="2" id="KW-1185">Reference proteome</keyword>